<proteinExistence type="predicted"/>
<evidence type="ECO:0000256" key="2">
    <source>
        <dbReference type="ARBA" id="ARBA00022679"/>
    </source>
</evidence>
<reference evidence="8 9" key="1">
    <citation type="submission" date="2019-06" db="EMBL/GenBank/DDBJ databases">
        <title>Sequencing the genomes of 1000 actinobacteria strains.</title>
        <authorList>
            <person name="Klenk H.-P."/>
        </authorList>
    </citation>
    <scope>NUCLEOTIDE SEQUENCE [LARGE SCALE GENOMIC DNA]</scope>
    <source>
        <strain evidence="8 9">DSM 43186</strain>
    </source>
</reference>
<keyword evidence="5" id="KW-0067">ATP-binding</keyword>
<accession>A0A543IU86</accession>
<dbReference type="InterPro" id="IPR050660">
    <property type="entry name" value="NEK_Ser/Thr_kinase"/>
</dbReference>
<dbReference type="Gene3D" id="1.10.510.10">
    <property type="entry name" value="Transferase(Phosphotransferase) domain 1"/>
    <property type="match status" value="1"/>
</dbReference>
<gene>
    <name evidence="8" type="ORF">FHX40_0804</name>
</gene>
<keyword evidence="3" id="KW-0547">Nucleotide-binding</keyword>
<dbReference type="PANTHER" id="PTHR43671:SF13">
    <property type="entry name" value="SERINE_THREONINE-PROTEIN KINASE NEK2"/>
    <property type="match status" value="1"/>
</dbReference>
<evidence type="ECO:0000256" key="1">
    <source>
        <dbReference type="ARBA" id="ARBA00012513"/>
    </source>
</evidence>
<comment type="caution">
    <text evidence="8">The sequence shown here is derived from an EMBL/GenBank/DDBJ whole genome shotgun (WGS) entry which is preliminary data.</text>
</comment>
<dbReference type="PANTHER" id="PTHR43671">
    <property type="entry name" value="SERINE/THREONINE-PROTEIN KINASE NEK"/>
    <property type="match status" value="1"/>
</dbReference>
<dbReference type="EC" id="2.7.11.1" evidence="1"/>
<evidence type="ECO:0000256" key="3">
    <source>
        <dbReference type="ARBA" id="ARBA00022741"/>
    </source>
</evidence>
<evidence type="ECO:0000313" key="9">
    <source>
        <dbReference type="Proteomes" id="UP000319213"/>
    </source>
</evidence>
<protein>
    <recommendedName>
        <fullName evidence="1">non-specific serine/threonine protein kinase</fullName>
        <ecNumber evidence="1">2.7.11.1</ecNumber>
    </recommendedName>
</protein>
<dbReference type="GO" id="GO:0005524">
    <property type="term" value="F:ATP binding"/>
    <property type="evidence" value="ECO:0007669"/>
    <property type="project" value="UniProtKB-KW"/>
</dbReference>
<dbReference type="EMBL" id="VFPQ01000001">
    <property type="protein sequence ID" value="TQM74141.1"/>
    <property type="molecule type" value="Genomic_DNA"/>
</dbReference>
<evidence type="ECO:0000256" key="6">
    <source>
        <dbReference type="SAM" id="MobiDB-lite"/>
    </source>
</evidence>
<evidence type="ECO:0000256" key="4">
    <source>
        <dbReference type="ARBA" id="ARBA00022777"/>
    </source>
</evidence>
<dbReference type="Proteomes" id="UP000319213">
    <property type="component" value="Unassembled WGS sequence"/>
</dbReference>
<keyword evidence="2" id="KW-0808">Transferase</keyword>
<evidence type="ECO:0000256" key="5">
    <source>
        <dbReference type="ARBA" id="ARBA00022840"/>
    </source>
</evidence>
<dbReference type="InterPro" id="IPR011009">
    <property type="entry name" value="Kinase-like_dom_sf"/>
</dbReference>
<sequence length="420" mass="45400">MHRDFKPSNVLLAPDGPRVIDFGIARIVDMTTTTGTTAGSPPYMAPEHFTGARIGPEADVFAWGATMAFAATGRPPFGDDNLAAVAYRILHSEPDLGALPRPLREVVRRCLAKDPARRPSANEVLHWLLGRADPAPEEALEQGRAVARGVQEPPDATGPPTRPSVPRRRILTGAAVTAALAVSAAVLGQRIWSGRSTEAPARPAGGDPPMTPLALAVAIDTALADTPCATFEFQGGFADDPWHVAGRGRMVHAAGAHYPDTAYDMQVAWPGSRRPERVIVKNRVGYAVQRRKPFVLSPDRKPKRGLVFAAQTVAALSSPQTLIRLITGTRTLQREGGAYTATILLGMLDFDLITYLVGEYVPDDQVAGYLTYTLTLDERDLPTELRLVWGTPAVLAPAPESDFVTRYRDWRAREEITLPG</sequence>
<dbReference type="GO" id="GO:0004674">
    <property type="term" value="F:protein serine/threonine kinase activity"/>
    <property type="evidence" value="ECO:0007669"/>
    <property type="project" value="UniProtKB-EC"/>
</dbReference>
<dbReference type="AlphaFoldDB" id="A0A543IU86"/>
<feature type="domain" description="Protein kinase" evidence="7">
    <location>
        <begin position="1"/>
        <end position="129"/>
    </location>
</feature>
<feature type="region of interest" description="Disordered" evidence="6">
    <location>
        <begin position="136"/>
        <end position="166"/>
    </location>
</feature>
<evidence type="ECO:0000313" key="8">
    <source>
        <dbReference type="EMBL" id="TQM74141.1"/>
    </source>
</evidence>
<dbReference type="SUPFAM" id="SSF56112">
    <property type="entry name" value="Protein kinase-like (PK-like)"/>
    <property type="match status" value="1"/>
</dbReference>
<dbReference type="SMART" id="SM00220">
    <property type="entry name" value="S_TKc"/>
    <property type="match status" value="1"/>
</dbReference>
<keyword evidence="9" id="KW-1185">Reference proteome</keyword>
<dbReference type="PROSITE" id="PS50011">
    <property type="entry name" value="PROTEIN_KINASE_DOM"/>
    <property type="match status" value="1"/>
</dbReference>
<evidence type="ECO:0000259" key="7">
    <source>
        <dbReference type="PROSITE" id="PS50011"/>
    </source>
</evidence>
<organism evidence="8 9">
    <name type="scientific">Thermopolyspora flexuosa</name>
    <dbReference type="NCBI Taxonomy" id="103836"/>
    <lineage>
        <taxon>Bacteria</taxon>
        <taxon>Bacillati</taxon>
        <taxon>Actinomycetota</taxon>
        <taxon>Actinomycetes</taxon>
        <taxon>Streptosporangiales</taxon>
        <taxon>Streptosporangiaceae</taxon>
        <taxon>Thermopolyspora</taxon>
    </lineage>
</organism>
<dbReference type="InterPro" id="IPR000719">
    <property type="entry name" value="Prot_kinase_dom"/>
</dbReference>
<dbReference type="Pfam" id="PF00069">
    <property type="entry name" value="Pkinase"/>
    <property type="match status" value="1"/>
</dbReference>
<name>A0A543IU86_9ACTN</name>
<keyword evidence="4 8" id="KW-0418">Kinase</keyword>